<geneLocation type="plasmid" evidence="2 8">
    <name>pYekat-1-lp41</name>
</geneLocation>
<evidence type="ECO:0000256" key="1">
    <source>
        <dbReference type="SAM" id="MobiDB-lite"/>
    </source>
</evidence>
<evidence type="ECO:0000313" key="2">
    <source>
        <dbReference type="EMBL" id="ATQ16573.1"/>
    </source>
</evidence>
<reference evidence="6" key="1">
    <citation type="submission" date="2019-03" db="EMBL/GenBank/DDBJ databases">
        <title>Whole genome sequencing of Borrelia miyamotoi strains isolated at the Russian territory.</title>
        <authorList>
            <person name="Kuleshov K.V."/>
            <person name="Platonov A.E."/>
            <person name="Goptar I.A."/>
            <person name="Shipulin G.A."/>
            <person name="Markelov M.L."/>
            <person name="Koetsveld J."/>
            <person name="Kolyasnikova N.M."/>
            <person name="Sarksyan D.S."/>
            <person name="Toporkova M.G."/>
            <person name="Hovius J.W."/>
        </authorList>
    </citation>
    <scope>NUCLEOTIDE SEQUENCE</scope>
    <source>
        <strain evidence="2 8">Yekat-1</strain>
        <strain evidence="6">Yekat-18</strain>
        <strain evidence="5">Yekat-21</strain>
        <strain evidence="4">Yekat-31</strain>
        <plasmid evidence="3 8">pYekat-1-lp23</plasmid>
        <plasmid evidence="2 8">pYekat-1-lp41</plasmid>
        <plasmid evidence="6">unnamed</plasmid>
    </source>
</reference>
<organism evidence="6">
    <name type="scientific">Borrelia miyamotoi</name>
    <dbReference type="NCBI Taxonomy" id="47466"/>
    <lineage>
        <taxon>Bacteria</taxon>
        <taxon>Pseudomonadati</taxon>
        <taxon>Spirochaetota</taxon>
        <taxon>Spirochaetia</taxon>
        <taxon>Spirochaetales</taxon>
        <taxon>Borreliaceae</taxon>
        <taxon>Borrelia</taxon>
    </lineage>
</organism>
<evidence type="ECO:0000313" key="9">
    <source>
        <dbReference type="Proteomes" id="UP001164513"/>
    </source>
</evidence>
<dbReference type="Proteomes" id="UP000230633">
    <property type="component" value="Plasmid pYekat-1-lp41"/>
</dbReference>
<dbReference type="PROSITE" id="PS51257">
    <property type="entry name" value="PROKAR_LIPOPROTEIN"/>
    <property type="match status" value="1"/>
</dbReference>
<evidence type="ECO:0000313" key="3">
    <source>
        <dbReference type="EMBL" id="ATQ16672.1"/>
    </source>
</evidence>
<dbReference type="AlphaFoldDB" id="A0A482CYZ3"/>
<gene>
    <name evidence="2" type="ORF">CNO13_05280</name>
    <name evidence="3" type="ORF">CNO13_05830</name>
    <name evidence="4" type="ORF">EZU68_04910</name>
    <name evidence="5" type="ORF">EZU69_05045</name>
    <name evidence="6" type="ORF">EZU71_05150</name>
    <name evidence="7" type="ORF">O5404_06040</name>
</gene>
<evidence type="ECO:0008006" key="10">
    <source>
        <dbReference type="Google" id="ProtNLM"/>
    </source>
</evidence>
<accession>A0A482CYZ3</accession>
<evidence type="ECO:0000313" key="8">
    <source>
        <dbReference type="Proteomes" id="UP000230633"/>
    </source>
</evidence>
<feature type="compositionally biased region" description="Low complexity" evidence="1">
    <location>
        <begin position="60"/>
        <end position="73"/>
    </location>
</feature>
<dbReference type="EMBL" id="CP036920">
    <property type="protein sequence ID" value="QBK65065.1"/>
    <property type="molecule type" value="Genomic_DNA"/>
</dbReference>
<evidence type="ECO:0000313" key="6">
    <source>
        <dbReference type="EMBL" id="QBL99258.1"/>
    </source>
</evidence>
<dbReference type="Proteomes" id="UP001164513">
    <property type="component" value="Plasmid pZSt-lp26"/>
</dbReference>
<protein>
    <recommendedName>
        <fullName evidence="10">Ferrous iron transporter A</fullName>
    </recommendedName>
</protein>
<name>A0A482CYZ3_9SPIR</name>
<geneLocation type="plasmid" evidence="7 9">
    <name>pZSt-lp26</name>
</geneLocation>
<dbReference type="EMBL" id="CP037477">
    <property type="protein sequence ID" value="QBL99258.1"/>
    <property type="molecule type" value="Genomic_DNA"/>
</dbReference>
<dbReference type="CDD" id="cd22788">
    <property type="entry name" value="BBK32_C"/>
    <property type="match status" value="1"/>
</dbReference>
<feature type="compositionally biased region" description="Polar residues" evidence="1">
    <location>
        <begin position="148"/>
        <end position="164"/>
    </location>
</feature>
<dbReference type="EMBL" id="CP036731">
    <property type="protein sequence ID" value="QBK63751.1"/>
    <property type="molecule type" value="Genomic_DNA"/>
</dbReference>
<proteinExistence type="predicted"/>
<evidence type="ECO:0000313" key="7">
    <source>
        <dbReference type="EMBL" id="WAZ72576.1"/>
    </source>
</evidence>
<reference evidence="7" key="2">
    <citation type="submission" date="2022-12" db="EMBL/GenBank/DDBJ databases">
        <title>B. miyamotoi WGS.</title>
        <authorList>
            <person name="Gabriele M."/>
            <person name="Kuleshov K.V."/>
            <person name="Hepner S."/>
            <person name="Hoornstra D."/>
            <person name="Hovius J.W."/>
            <person name="Platonov A.E."/>
            <person name="Fingerle V."/>
            <person name="Strube C."/>
        </authorList>
    </citation>
    <scope>NUCLEOTIDE SEQUENCE</scope>
    <source>
        <strain evidence="7">ZStruIII14-9</strain>
        <plasmid evidence="7">pZSt-lp26</plasmid>
    </source>
</reference>
<geneLocation type="plasmid" evidence="3 8">
    <name>pYekat-1-lp23</name>
</geneLocation>
<dbReference type="RefSeq" id="WP_099591049.1">
    <property type="nucleotide sequence ID" value="NZ_CP024336.2"/>
</dbReference>
<feature type="region of interest" description="Disordered" evidence="1">
    <location>
        <begin position="60"/>
        <end position="164"/>
    </location>
</feature>
<keyword evidence="6" id="KW-0614">Plasmid</keyword>
<evidence type="ECO:0000313" key="4">
    <source>
        <dbReference type="EMBL" id="QBK63751.1"/>
    </source>
</evidence>
<sequence length="405" mass="46579">MFHLKHFAFFSLFFSLISGCKLFFNDNIQQKSSQLLDNVNSIILNASEKKDSQQNIQNITSTNENTSENKTQQKQLPKAIKKAQEQNITRPKLRLSRPIPGGADVDVEEDPDGSIEAELEEEVFEEQVEREDFEEQEVEDELRDLDQNTNQNGATKTLKQQQTNIILKGNSSNTSLKGLNSESTNIPYNHTYNSHYDSKPTIISGSSYTDNYSSLTTIQEDEFEEDEDKDSKLETRLDNLYKFKLKNTLNSVEQAITLAEQIKDDLDTIEFHKIKLSNQGRRAEEHEKQNSIKELSRFSKNKLEANLKELLSEIEKSLYATTILITNNELGGILQSDLSAKTKLDELKIEVNSLITKVQESHKQDYQVYPTLFYKNNQTFYTLRNLYSKLTLVKHLLNKTGIITR</sequence>
<dbReference type="EMBL" id="CP024346">
    <property type="protein sequence ID" value="ATQ16672.1"/>
    <property type="molecule type" value="Genomic_DNA"/>
</dbReference>
<evidence type="ECO:0000313" key="5">
    <source>
        <dbReference type="EMBL" id="QBK65065.1"/>
    </source>
</evidence>
<dbReference type="EMBL" id="CP114725">
    <property type="protein sequence ID" value="WAZ72576.1"/>
    <property type="molecule type" value="Genomic_DNA"/>
</dbReference>
<geneLocation type="plasmid" evidence="6">
    <name>unnamed</name>
</geneLocation>
<dbReference type="EMBL" id="CP024336">
    <property type="protein sequence ID" value="ATQ16573.1"/>
    <property type="molecule type" value="Genomic_DNA"/>
</dbReference>
<dbReference type="Proteomes" id="UP000230633">
    <property type="component" value="Plasmid pYekat-1-lp23"/>
</dbReference>
<keyword evidence="8" id="KW-1185">Reference proteome</keyword>
<feature type="compositionally biased region" description="Acidic residues" evidence="1">
    <location>
        <begin position="105"/>
        <end position="143"/>
    </location>
</feature>